<evidence type="ECO:0008006" key="3">
    <source>
        <dbReference type="Google" id="ProtNLM"/>
    </source>
</evidence>
<protein>
    <recommendedName>
        <fullName evidence="3">Minor tail protein</fullName>
    </recommendedName>
</protein>
<dbReference type="HOGENOM" id="CLU_962708_0_0_11"/>
<name>E9T066_RHOHA</name>
<reference evidence="1" key="1">
    <citation type="submission" date="2011-01" db="EMBL/GenBank/DDBJ databases">
        <authorList>
            <person name="Muzny D."/>
            <person name="Qin X."/>
            <person name="Buhay C."/>
            <person name="Dugan-Rocha S."/>
            <person name="Ding Y."/>
            <person name="Chen G."/>
            <person name="Hawes A."/>
            <person name="Holder M."/>
            <person name="Jhangiani S."/>
            <person name="Johnson A."/>
            <person name="Khan Z."/>
            <person name="Li Z."/>
            <person name="Liu W."/>
            <person name="Liu X."/>
            <person name="Perez L."/>
            <person name="Shen H."/>
            <person name="Wang Q."/>
            <person name="Watt J."/>
            <person name="Xi L."/>
            <person name="Xin Y."/>
            <person name="Zhou J."/>
            <person name="Deng J."/>
            <person name="Jiang H."/>
            <person name="Liu Y."/>
            <person name="Qu J."/>
            <person name="Song X.-Z."/>
            <person name="Zhang L."/>
            <person name="Villasana D."/>
            <person name="Johnson A."/>
            <person name="Liu J."/>
            <person name="Liyanage D."/>
            <person name="Lorensuhewa L."/>
            <person name="Robinson T."/>
            <person name="Song A."/>
            <person name="Song B.-B."/>
            <person name="Dinh H."/>
            <person name="Thornton R."/>
            <person name="Coyle M."/>
            <person name="Francisco L."/>
            <person name="Jackson L."/>
            <person name="Javaid M."/>
            <person name="Korchina V."/>
            <person name="Kovar C."/>
            <person name="Mata R."/>
            <person name="Mathew T."/>
            <person name="Ngo R."/>
            <person name="Nguyen L."/>
            <person name="Nguyen N."/>
            <person name="Okwuonu G."/>
            <person name="Ongeri F."/>
            <person name="Pham C."/>
            <person name="Simmons D."/>
            <person name="Wilczek-Boney K."/>
            <person name="Hale W."/>
            <person name="Jakkamsetti A."/>
            <person name="Pham P."/>
            <person name="Ruth R."/>
            <person name="San Lucas F."/>
            <person name="Warren J."/>
            <person name="Zhang J."/>
            <person name="Zhao Z."/>
            <person name="Zhou C."/>
            <person name="Zhu D."/>
            <person name="Lee S."/>
            <person name="Bess C."/>
            <person name="Blankenburg K."/>
            <person name="Forbes L."/>
            <person name="Fu Q."/>
            <person name="Gubbala S."/>
            <person name="Hirani K."/>
            <person name="Jayaseelan J.C."/>
            <person name="Lara F."/>
            <person name="Munidasa M."/>
            <person name="Palculict T."/>
            <person name="Patil S."/>
            <person name="Pu L.-L."/>
            <person name="Saada N."/>
            <person name="Tang L."/>
            <person name="Weissenberger G."/>
            <person name="Zhu Y."/>
            <person name="Hemphill L."/>
            <person name="Shang Y."/>
            <person name="Youmans B."/>
            <person name="Ayvaz T."/>
            <person name="Ross M."/>
            <person name="Santibanez J."/>
            <person name="Aqrawi P."/>
            <person name="Gross S."/>
            <person name="Joshi V."/>
            <person name="Fowler G."/>
            <person name="Nazareth L."/>
            <person name="Reid J."/>
            <person name="Worley K."/>
            <person name="Petrosino J."/>
            <person name="Highlander S."/>
            <person name="Gibbs R."/>
        </authorList>
    </citation>
    <scope>NUCLEOTIDE SEQUENCE [LARGE SCALE GENOMIC DNA]</scope>
    <source>
        <strain evidence="1">ATCC 33707</strain>
    </source>
</reference>
<proteinExistence type="predicted"/>
<gene>
    <name evidence="1" type="ORF">HMPREF0724_11767</name>
</gene>
<comment type="caution">
    <text evidence="1">The sequence shown here is derived from an EMBL/GenBank/DDBJ whole genome shotgun (WGS) entry which is preliminary data.</text>
</comment>
<evidence type="ECO:0000313" key="1">
    <source>
        <dbReference type="EMBL" id="EGD24649.1"/>
    </source>
</evidence>
<dbReference type="Proteomes" id="UP000004245">
    <property type="component" value="Unassembled WGS sequence"/>
</dbReference>
<keyword evidence="2" id="KW-1185">Reference proteome</keyword>
<dbReference type="RefSeq" id="WP_005513006.1">
    <property type="nucleotide sequence ID" value="NZ_CM001149.1"/>
</dbReference>
<organism evidence="1 2">
    <name type="scientific">Prescottella equi ATCC 33707</name>
    <dbReference type="NCBI Taxonomy" id="525370"/>
    <lineage>
        <taxon>Bacteria</taxon>
        <taxon>Bacillati</taxon>
        <taxon>Actinomycetota</taxon>
        <taxon>Actinomycetes</taxon>
        <taxon>Mycobacteriales</taxon>
        <taxon>Nocardiaceae</taxon>
        <taxon>Prescottella</taxon>
    </lineage>
</organism>
<dbReference type="AlphaFoldDB" id="E9T066"/>
<accession>E9T066</accession>
<evidence type="ECO:0000313" key="2">
    <source>
        <dbReference type="Proteomes" id="UP000004245"/>
    </source>
</evidence>
<dbReference type="OrthoDB" id="4407402at2"/>
<sequence>MVGLIPGGMTIVYYVSPDGVVIHLSGGTLAGTEGLVLGDGPEGLGHAEAAAIFDNAARMVGEEYVTTTYSKGSIDLPIHVFGRTVDEFHRRRDWLRELITRDRQGWLCVFTTLGWRMLAVRRGAIKPSLKRDPAGATGTTLFVLFYADNPLARAADGDVRVWENKSGLIANGHRALYPGREVAGWPKFTFTGPGLLRLRYDGVDGPVDLKFPPLYVGEELKIDTEYGMQRLRARAANGTERNLWPLMGGSMEPQPIPAGVVTTVKFSVMGGSSATRLWATVPRCQEGLL</sequence>
<dbReference type="EMBL" id="ADNW02000008">
    <property type="protein sequence ID" value="EGD24649.1"/>
    <property type="molecule type" value="Genomic_DNA"/>
</dbReference>